<organism evidence="1 2">
    <name type="scientific">Crenichthys baileyi</name>
    <name type="common">White River springfish</name>
    <dbReference type="NCBI Taxonomy" id="28760"/>
    <lineage>
        <taxon>Eukaryota</taxon>
        <taxon>Metazoa</taxon>
        <taxon>Chordata</taxon>
        <taxon>Craniata</taxon>
        <taxon>Vertebrata</taxon>
        <taxon>Euteleostomi</taxon>
        <taxon>Actinopterygii</taxon>
        <taxon>Neopterygii</taxon>
        <taxon>Teleostei</taxon>
        <taxon>Neoteleostei</taxon>
        <taxon>Acanthomorphata</taxon>
        <taxon>Ovalentaria</taxon>
        <taxon>Atherinomorphae</taxon>
        <taxon>Cyprinodontiformes</taxon>
        <taxon>Goodeidae</taxon>
        <taxon>Crenichthys</taxon>
    </lineage>
</organism>
<evidence type="ECO:0000313" key="2">
    <source>
        <dbReference type="Proteomes" id="UP001311232"/>
    </source>
</evidence>
<dbReference type="AlphaFoldDB" id="A0AAV9S2D1"/>
<reference evidence="1 2" key="1">
    <citation type="submission" date="2021-06" db="EMBL/GenBank/DDBJ databases">
        <authorList>
            <person name="Palmer J.M."/>
        </authorList>
    </citation>
    <scope>NUCLEOTIDE SEQUENCE [LARGE SCALE GENOMIC DNA]</scope>
    <source>
        <strain evidence="1 2">MEX-2019</strain>
        <tissue evidence="1">Muscle</tissue>
    </source>
</reference>
<keyword evidence="2" id="KW-1185">Reference proteome</keyword>
<proteinExistence type="predicted"/>
<gene>
    <name evidence="1" type="ORF">CRENBAI_001434</name>
</gene>
<sequence>MCQCVPTLETFSPDNQRFQSLMKASHLKDRSDGARSECFQRHPNDFWEQKNQQSLPPHNLPLIFFCSLRALGYSVTEGEEEALFFLMFSSCILSRQGL</sequence>
<protein>
    <submittedName>
        <fullName evidence="1">Uncharacterized protein</fullName>
    </submittedName>
</protein>
<comment type="caution">
    <text evidence="1">The sequence shown here is derived from an EMBL/GenBank/DDBJ whole genome shotgun (WGS) entry which is preliminary data.</text>
</comment>
<accession>A0AAV9S2D1</accession>
<dbReference type="EMBL" id="JAHHUM010000966">
    <property type="protein sequence ID" value="KAK5615416.1"/>
    <property type="molecule type" value="Genomic_DNA"/>
</dbReference>
<dbReference type="Proteomes" id="UP001311232">
    <property type="component" value="Unassembled WGS sequence"/>
</dbReference>
<name>A0AAV9S2D1_9TELE</name>
<evidence type="ECO:0000313" key="1">
    <source>
        <dbReference type="EMBL" id="KAK5615416.1"/>
    </source>
</evidence>